<dbReference type="GO" id="GO:0002161">
    <property type="term" value="F:aminoacyl-tRNA deacylase activity"/>
    <property type="evidence" value="ECO:0007669"/>
    <property type="project" value="TreeGrafter"/>
</dbReference>
<evidence type="ECO:0000256" key="1">
    <source>
        <dbReference type="ARBA" id="ARBA00008226"/>
    </source>
</evidence>
<dbReference type="Gene3D" id="3.30.930.10">
    <property type="entry name" value="Bira Bifunctional Protein, Domain 2"/>
    <property type="match status" value="1"/>
</dbReference>
<organism evidence="15 16">
    <name type="scientific">Mycolicibacterium iranicum</name>
    <name type="common">Mycobacterium iranicum</name>
    <dbReference type="NCBI Taxonomy" id="912594"/>
    <lineage>
        <taxon>Bacteria</taxon>
        <taxon>Bacillati</taxon>
        <taxon>Actinomycetota</taxon>
        <taxon>Actinomycetes</taxon>
        <taxon>Mycobacteriales</taxon>
        <taxon>Mycobacteriaceae</taxon>
        <taxon>Mycolicibacterium</taxon>
    </lineage>
</organism>
<sequence length="900" mass="96774">METHEIRKRFLDHFVKAGHTEVPSASVILDDPNLLFVNAGMVQFVPYFLGQRTPPWNRAASVQKCIRTPDIDEVGITTRHNTFFQMAGNFSFGDYFKKGAIEFAWTLLTNPVEQGGYGFNPEKLWATVYLDDDEAIGYWQEVAGLPLERIQRRGMADNYWSMGIPGPCGPSSEIYYDRGPDYGIEGGPEANEDRYIEIWNLVFMQNERGEGTSKDDFEILGPLPRQNIDTGMGVERVACLLQNVDNVYETDLLRPVIDLVAALAPRGYGQGSHQDDVRYRIIADHSRTAAIIIGDGISPGNEGRGYVLRRLLRRIIRAAKLLGVDQPIMAELMVTVRDAMSPSYPELAADFDRIQRIAVAEETAFNRTLASGSRLFDDAARATRNSGATVLSGSDAFTLHDTYGFPLELTLEMAAEAGLSVDEQGFRGLMAEQRRRAKADAAARKQAHTDLSAYRELVDAGPTEFTGFDELNTEAKILGIFVDGKRVPVVSHDGPDTGSGPDRIELILDRSPFYAESGGQIADEGTVTGTGASGTAKAAVTDVQKIAKTLWAHRITVESGEFVEGDTVLAAVDPRWRHGATQGHSGTHMVHAALRQVLGPNAVQAGSLNRPGYLRFDFNWQGALSDDQRSQIEEVTNQAVEADFEVNSFTTELEKAKAMGAMALFGENYPDEVRVVEIGGPFSLELCGGTHVRSSAQIGPVTILGESSVGSGVRRVEAYVGLDSFRHLAKERALMAGLASSLKVPSEEVPARVATLVERLRAAEKELGRLRLAGARSAAVNAAAGAETIGAVRVVAQRMAGGISGGDLRSLVGDIRGKLGGDPAVIALIAEGDNDTVPFVVAVNPAAQEHGLRADELVKVMGAAVNGRGGGKADLAQGSGKGAAGIDAALAAVRAEIGRT</sequence>
<dbReference type="CDD" id="cd00673">
    <property type="entry name" value="AlaRS_core"/>
    <property type="match status" value="1"/>
</dbReference>
<protein>
    <recommendedName>
        <fullName evidence="13">Alanine--tRNA ligase</fullName>
        <ecNumber evidence="13">6.1.1.7</ecNumber>
    </recommendedName>
    <alternativeName>
        <fullName evidence="13">Alanyl-tRNA synthetase</fullName>
        <shortName evidence="13">AlaRS</shortName>
    </alternativeName>
</protein>
<keyword evidence="4 13" id="KW-0479">Metal-binding</keyword>
<accession>A0A839Q7P1</accession>
<dbReference type="Gene3D" id="2.40.30.130">
    <property type="match status" value="1"/>
</dbReference>
<dbReference type="Gene3D" id="3.30.54.20">
    <property type="match status" value="1"/>
</dbReference>
<dbReference type="Gene3D" id="6.10.250.550">
    <property type="match status" value="1"/>
</dbReference>
<dbReference type="SUPFAM" id="SSF101353">
    <property type="entry name" value="Putative anticodon-binding domain of alanyl-tRNA synthetase (AlaRS)"/>
    <property type="match status" value="1"/>
</dbReference>
<dbReference type="FunFam" id="3.30.54.20:FF:000001">
    <property type="entry name" value="Alanine--tRNA ligase"/>
    <property type="match status" value="1"/>
</dbReference>
<dbReference type="SUPFAM" id="SSF55681">
    <property type="entry name" value="Class II aaRS and biotin synthetases"/>
    <property type="match status" value="1"/>
</dbReference>
<dbReference type="InterPro" id="IPR045864">
    <property type="entry name" value="aa-tRNA-synth_II/BPL/LPL"/>
</dbReference>
<dbReference type="EC" id="6.1.1.7" evidence="13"/>
<dbReference type="PRINTS" id="PR00980">
    <property type="entry name" value="TRNASYNTHALA"/>
</dbReference>
<proteinExistence type="inferred from homology"/>
<evidence type="ECO:0000256" key="9">
    <source>
        <dbReference type="ARBA" id="ARBA00022917"/>
    </source>
</evidence>
<dbReference type="InterPro" id="IPR018163">
    <property type="entry name" value="Thr/Ala-tRNA-synth_IIc_edit"/>
</dbReference>
<dbReference type="InterPro" id="IPR009000">
    <property type="entry name" value="Transl_B-barrel_sf"/>
</dbReference>
<dbReference type="InterPro" id="IPR023033">
    <property type="entry name" value="Ala_tRNA_ligase_euk/bac"/>
</dbReference>
<evidence type="ECO:0000256" key="8">
    <source>
        <dbReference type="ARBA" id="ARBA00022884"/>
    </source>
</evidence>
<dbReference type="EMBL" id="JACHVU010000003">
    <property type="protein sequence ID" value="MBB2990425.1"/>
    <property type="molecule type" value="Genomic_DNA"/>
</dbReference>
<keyword evidence="3 13" id="KW-0436">Ligase</keyword>
<evidence type="ECO:0000256" key="11">
    <source>
        <dbReference type="ARBA" id="ARBA00024779"/>
    </source>
</evidence>
<evidence type="ECO:0000256" key="10">
    <source>
        <dbReference type="ARBA" id="ARBA00023146"/>
    </source>
</evidence>
<dbReference type="Pfam" id="PF01411">
    <property type="entry name" value="tRNA-synt_2c"/>
    <property type="match status" value="1"/>
</dbReference>
<keyword evidence="6 13" id="KW-0862">Zinc</keyword>
<dbReference type="GO" id="GO:0005524">
    <property type="term" value="F:ATP binding"/>
    <property type="evidence" value="ECO:0007669"/>
    <property type="project" value="UniProtKB-UniRule"/>
</dbReference>
<evidence type="ECO:0000256" key="12">
    <source>
        <dbReference type="ARBA" id="ARBA00048300"/>
    </source>
</evidence>
<comment type="domain">
    <text evidence="13">Consists of three domains; the N-terminal catalytic domain, the editing domain and the C-terminal C-Ala domain. The editing domain removes incorrectly charged amino acids, while the C-Ala domain, along with tRNA(Ala), serves as a bridge to cooperatively bring together the editing and aminoacylation centers thus stimulating deacylation of misacylated tRNAs.</text>
</comment>
<dbReference type="InterPro" id="IPR012947">
    <property type="entry name" value="tRNA_SAD"/>
</dbReference>
<dbReference type="GO" id="GO:0008270">
    <property type="term" value="F:zinc ion binding"/>
    <property type="evidence" value="ECO:0007669"/>
    <property type="project" value="UniProtKB-UniRule"/>
</dbReference>
<dbReference type="Proteomes" id="UP000550501">
    <property type="component" value="Unassembled WGS sequence"/>
</dbReference>
<dbReference type="Gene3D" id="3.30.980.10">
    <property type="entry name" value="Threonyl-trna Synthetase, Chain A, domain 2"/>
    <property type="match status" value="1"/>
</dbReference>
<dbReference type="PANTHER" id="PTHR11777:SF9">
    <property type="entry name" value="ALANINE--TRNA LIGASE, CYTOPLASMIC"/>
    <property type="match status" value="1"/>
</dbReference>
<evidence type="ECO:0000313" key="15">
    <source>
        <dbReference type="EMBL" id="MBB2990425.1"/>
    </source>
</evidence>
<evidence type="ECO:0000256" key="7">
    <source>
        <dbReference type="ARBA" id="ARBA00022840"/>
    </source>
</evidence>
<comment type="function">
    <text evidence="11 13">Catalyzes the attachment of alanine to tRNA(Ala) in a two-step reaction: alanine is first activated by ATP to form Ala-AMP and then transferred to the acceptor end of tRNA(Ala). Also edits incorrectly charged Ser-tRNA(Ala) and Gly-tRNA(Ala) via its editing domain.</text>
</comment>
<evidence type="ECO:0000256" key="4">
    <source>
        <dbReference type="ARBA" id="ARBA00022723"/>
    </source>
</evidence>
<evidence type="ECO:0000259" key="14">
    <source>
        <dbReference type="PROSITE" id="PS50860"/>
    </source>
</evidence>
<dbReference type="InterPro" id="IPR002318">
    <property type="entry name" value="Ala-tRNA-lgiase_IIc"/>
</dbReference>
<dbReference type="Gene3D" id="3.10.310.40">
    <property type="match status" value="1"/>
</dbReference>
<comment type="subcellular location">
    <subcellularLocation>
        <location evidence="13">Cytoplasm</location>
    </subcellularLocation>
</comment>
<feature type="domain" description="Alanyl-transfer RNA synthetases family profile" evidence="14">
    <location>
        <begin position="1"/>
        <end position="730"/>
    </location>
</feature>
<keyword evidence="9 13" id="KW-0648">Protein biosynthesis</keyword>
<evidence type="ECO:0000256" key="5">
    <source>
        <dbReference type="ARBA" id="ARBA00022741"/>
    </source>
</evidence>
<dbReference type="InterPro" id="IPR018165">
    <property type="entry name" value="Ala-tRNA-synth_IIc_core"/>
</dbReference>
<dbReference type="Pfam" id="PF07973">
    <property type="entry name" value="tRNA_SAD"/>
    <property type="match status" value="1"/>
</dbReference>
<dbReference type="FunFam" id="3.10.310.40:FF:000001">
    <property type="entry name" value="Alanine--tRNA ligase"/>
    <property type="match status" value="1"/>
</dbReference>
<dbReference type="SMART" id="SM00863">
    <property type="entry name" value="tRNA_SAD"/>
    <property type="match status" value="1"/>
</dbReference>
<dbReference type="AlphaFoldDB" id="A0A839Q7P1"/>
<dbReference type="Pfam" id="PF02272">
    <property type="entry name" value="DHHA1"/>
    <property type="match status" value="1"/>
</dbReference>
<feature type="binding site" evidence="13">
    <location>
        <position position="691"/>
    </location>
    <ligand>
        <name>Zn(2+)</name>
        <dbReference type="ChEBI" id="CHEBI:29105"/>
    </ligand>
</feature>
<dbReference type="InterPro" id="IPR050058">
    <property type="entry name" value="Ala-tRNA_ligase"/>
</dbReference>
<dbReference type="PANTHER" id="PTHR11777">
    <property type="entry name" value="ALANYL-TRNA SYNTHETASE"/>
    <property type="match status" value="1"/>
</dbReference>
<dbReference type="GO" id="GO:0004813">
    <property type="term" value="F:alanine-tRNA ligase activity"/>
    <property type="evidence" value="ECO:0007669"/>
    <property type="project" value="UniProtKB-UniRule"/>
</dbReference>
<evidence type="ECO:0000256" key="13">
    <source>
        <dbReference type="HAMAP-Rule" id="MF_00036"/>
    </source>
</evidence>
<comment type="similarity">
    <text evidence="1 13">Belongs to the class-II aminoacyl-tRNA synthetase family.</text>
</comment>
<evidence type="ECO:0000313" key="16">
    <source>
        <dbReference type="Proteomes" id="UP000550501"/>
    </source>
</evidence>
<dbReference type="InterPro" id="IPR003156">
    <property type="entry name" value="DHHA1_dom"/>
</dbReference>
<evidence type="ECO:0000256" key="2">
    <source>
        <dbReference type="ARBA" id="ARBA00022555"/>
    </source>
</evidence>
<keyword evidence="10 13" id="KW-0030">Aminoacyl-tRNA synthetase</keyword>
<dbReference type="RefSeq" id="WP_183467657.1">
    <property type="nucleotide sequence ID" value="NZ_JACHVU010000003.1"/>
</dbReference>
<dbReference type="PROSITE" id="PS50860">
    <property type="entry name" value="AA_TRNA_LIGASE_II_ALA"/>
    <property type="match status" value="1"/>
</dbReference>
<dbReference type="FunFam" id="3.30.980.10:FF:000004">
    <property type="entry name" value="Alanine--tRNA ligase, cytoplasmic"/>
    <property type="match status" value="1"/>
</dbReference>
<dbReference type="SUPFAM" id="SSF55186">
    <property type="entry name" value="ThrRS/AlaRS common domain"/>
    <property type="match status" value="1"/>
</dbReference>
<keyword evidence="7 13" id="KW-0067">ATP-binding</keyword>
<dbReference type="NCBIfam" id="TIGR00344">
    <property type="entry name" value="alaS"/>
    <property type="match status" value="1"/>
</dbReference>
<dbReference type="FunFam" id="3.30.930.10:FF:000004">
    <property type="entry name" value="Alanine--tRNA ligase"/>
    <property type="match status" value="1"/>
</dbReference>
<keyword evidence="2 13" id="KW-0820">tRNA-binding</keyword>
<keyword evidence="5 13" id="KW-0547">Nucleotide-binding</keyword>
<comment type="catalytic activity">
    <reaction evidence="12 13">
        <text>tRNA(Ala) + L-alanine + ATP = L-alanyl-tRNA(Ala) + AMP + diphosphate</text>
        <dbReference type="Rhea" id="RHEA:12540"/>
        <dbReference type="Rhea" id="RHEA-COMP:9657"/>
        <dbReference type="Rhea" id="RHEA-COMP:9923"/>
        <dbReference type="ChEBI" id="CHEBI:30616"/>
        <dbReference type="ChEBI" id="CHEBI:33019"/>
        <dbReference type="ChEBI" id="CHEBI:57972"/>
        <dbReference type="ChEBI" id="CHEBI:78442"/>
        <dbReference type="ChEBI" id="CHEBI:78497"/>
        <dbReference type="ChEBI" id="CHEBI:456215"/>
        <dbReference type="EC" id="6.1.1.7"/>
    </reaction>
</comment>
<keyword evidence="16" id="KW-1185">Reference proteome</keyword>
<dbReference type="GO" id="GO:0000049">
    <property type="term" value="F:tRNA binding"/>
    <property type="evidence" value="ECO:0007669"/>
    <property type="project" value="UniProtKB-KW"/>
</dbReference>
<feature type="binding site" evidence="13">
    <location>
        <position position="687"/>
    </location>
    <ligand>
        <name>Zn(2+)</name>
        <dbReference type="ChEBI" id="CHEBI:29105"/>
    </ligand>
</feature>
<gene>
    <name evidence="13" type="primary">alaS</name>
    <name evidence="15" type="ORF">FHR72_001893</name>
</gene>
<dbReference type="InterPro" id="IPR018164">
    <property type="entry name" value="Ala-tRNA-synth_IIc_N"/>
</dbReference>
<dbReference type="GO" id="GO:0006419">
    <property type="term" value="P:alanyl-tRNA aminoacylation"/>
    <property type="evidence" value="ECO:0007669"/>
    <property type="project" value="UniProtKB-UniRule"/>
</dbReference>
<feature type="binding site" evidence="13">
    <location>
        <position position="584"/>
    </location>
    <ligand>
        <name>Zn(2+)</name>
        <dbReference type="ChEBI" id="CHEBI:29105"/>
    </ligand>
</feature>
<name>A0A839Q7P1_MYCIR</name>
<reference evidence="15 16" key="1">
    <citation type="submission" date="2020-08" db="EMBL/GenBank/DDBJ databases">
        <title>The Agave Microbiome: Exploring the role of microbial communities in plant adaptations to desert environments.</title>
        <authorList>
            <person name="Partida-Martinez L.P."/>
        </authorList>
    </citation>
    <scope>NUCLEOTIDE SEQUENCE [LARGE SCALE GENOMIC DNA]</scope>
    <source>
        <strain evidence="15 16">AT2.18</strain>
    </source>
</reference>
<feature type="binding site" evidence="13">
    <location>
        <position position="588"/>
    </location>
    <ligand>
        <name>Zn(2+)</name>
        <dbReference type="ChEBI" id="CHEBI:29105"/>
    </ligand>
</feature>
<dbReference type="GO" id="GO:0005829">
    <property type="term" value="C:cytosol"/>
    <property type="evidence" value="ECO:0007669"/>
    <property type="project" value="TreeGrafter"/>
</dbReference>
<dbReference type="InterPro" id="IPR018162">
    <property type="entry name" value="Ala-tRNA-ligase_IIc_anticod-bd"/>
</dbReference>
<dbReference type="SUPFAM" id="SSF50447">
    <property type="entry name" value="Translation proteins"/>
    <property type="match status" value="1"/>
</dbReference>
<comment type="caution">
    <text evidence="15">The sequence shown here is derived from an EMBL/GenBank/DDBJ whole genome shotgun (WGS) entry which is preliminary data.</text>
</comment>
<keyword evidence="13" id="KW-0963">Cytoplasm</keyword>
<evidence type="ECO:0000256" key="3">
    <source>
        <dbReference type="ARBA" id="ARBA00022598"/>
    </source>
</evidence>
<comment type="cofactor">
    <cofactor evidence="13">
        <name>Zn(2+)</name>
        <dbReference type="ChEBI" id="CHEBI:29105"/>
    </cofactor>
    <text evidence="13">Binds 1 zinc ion per subunit.</text>
</comment>
<keyword evidence="8 13" id="KW-0694">RNA-binding</keyword>
<dbReference type="HAMAP" id="MF_00036_B">
    <property type="entry name" value="Ala_tRNA_synth_B"/>
    <property type="match status" value="1"/>
</dbReference>
<evidence type="ECO:0000256" key="6">
    <source>
        <dbReference type="ARBA" id="ARBA00022833"/>
    </source>
</evidence>